<evidence type="ECO:0000256" key="2">
    <source>
        <dbReference type="ARBA" id="ARBA00012247"/>
    </source>
</evidence>
<evidence type="ECO:0000256" key="4">
    <source>
        <dbReference type="ARBA" id="ARBA00022798"/>
    </source>
</evidence>
<comment type="similarity">
    <text evidence="1">Belongs to the glycerophosphoryl diester phosphodiesterase family.</text>
</comment>
<dbReference type="InterPro" id="IPR017946">
    <property type="entry name" value="PLC-like_Pdiesterase_TIM-brl"/>
</dbReference>
<dbReference type="PANTHER" id="PTHR43620:SF7">
    <property type="entry name" value="GLYCEROPHOSPHODIESTER PHOSPHODIESTERASE GDPD5-RELATED"/>
    <property type="match status" value="1"/>
</dbReference>
<accession>A0ABN3PKA1</accession>
<name>A0ABN3PKA1_9MICO</name>
<evidence type="ECO:0000256" key="1">
    <source>
        <dbReference type="ARBA" id="ARBA00007277"/>
    </source>
</evidence>
<dbReference type="Pfam" id="PF03009">
    <property type="entry name" value="GDPD"/>
    <property type="match status" value="1"/>
</dbReference>
<evidence type="ECO:0000256" key="5">
    <source>
        <dbReference type="ARBA" id="ARBA00022801"/>
    </source>
</evidence>
<protein>
    <recommendedName>
        <fullName evidence="2">glycerophosphodiester phosphodiesterase</fullName>
        <ecNumber evidence="2">3.1.4.46</ecNumber>
    </recommendedName>
</protein>
<comment type="catalytic activity">
    <reaction evidence="6">
        <text>a sn-glycero-3-phosphodiester + H2O = an alcohol + sn-glycerol 3-phosphate + H(+)</text>
        <dbReference type="Rhea" id="RHEA:12969"/>
        <dbReference type="ChEBI" id="CHEBI:15377"/>
        <dbReference type="ChEBI" id="CHEBI:15378"/>
        <dbReference type="ChEBI" id="CHEBI:30879"/>
        <dbReference type="ChEBI" id="CHEBI:57597"/>
        <dbReference type="ChEBI" id="CHEBI:83408"/>
        <dbReference type="EC" id="3.1.4.46"/>
    </reaction>
</comment>
<dbReference type="PROSITE" id="PS51704">
    <property type="entry name" value="GP_PDE"/>
    <property type="match status" value="1"/>
</dbReference>
<dbReference type="InterPro" id="IPR030395">
    <property type="entry name" value="GP_PDE_dom"/>
</dbReference>
<dbReference type="Proteomes" id="UP001500274">
    <property type="component" value="Unassembled WGS sequence"/>
</dbReference>
<sequence length="328" mass="36393">MPPLVIGHRGAPGYLPEHTRSSYELAIAQGVDALEPDVVATRDGVLVIRHENEISDTTDVADRAEFAHLKRTKQFAGHSMTGWFTEDFTWDELSTLRCRERLPRIRTQSATHDDTEPILRLVDLLEIIGAASRPIGLVLEIKHAAYFQAIGLDLVPLLEADLKQAGWLDADSPLTFESFEPTVLTTLRERGVPGTYIHLIEAEGSPVDLLVSLGADAPTYRDIVSPRGLDALVGRFDGISLDKKLILVPNALGRITRPAPVVAEAQQRGLRVFTWTARPENRFLSRQFRLGSEPARFGDYEGEWDLLRQAGLDGVFVDHADLGVAFFR</sequence>
<evidence type="ECO:0000256" key="3">
    <source>
        <dbReference type="ARBA" id="ARBA00022729"/>
    </source>
</evidence>
<keyword evidence="4" id="KW-0319">Glycerol metabolism</keyword>
<dbReference type="PANTHER" id="PTHR43620">
    <property type="entry name" value="GLYCEROPHOSPHORYL DIESTER PHOSPHODIESTERASE"/>
    <property type="match status" value="1"/>
</dbReference>
<reference evidence="8 9" key="1">
    <citation type="journal article" date="2019" name="Int. J. Syst. Evol. Microbiol.">
        <title>The Global Catalogue of Microorganisms (GCM) 10K type strain sequencing project: providing services to taxonomists for standard genome sequencing and annotation.</title>
        <authorList>
            <consortium name="The Broad Institute Genomics Platform"/>
            <consortium name="The Broad Institute Genome Sequencing Center for Infectious Disease"/>
            <person name="Wu L."/>
            <person name="Ma J."/>
        </authorList>
    </citation>
    <scope>NUCLEOTIDE SEQUENCE [LARGE SCALE GENOMIC DNA]</scope>
    <source>
        <strain evidence="8 9">JCM 16365</strain>
    </source>
</reference>
<feature type="domain" description="GP-PDE" evidence="7">
    <location>
        <begin position="3"/>
        <end position="327"/>
    </location>
</feature>
<keyword evidence="9" id="KW-1185">Reference proteome</keyword>
<comment type="caution">
    <text evidence="8">The sequence shown here is derived from an EMBL/GenBank/DDBJ whole genome shotgun (WGS) entry which is preliminary data.</text>
</comment>
<dbReference type="Gene3D" id="3.20.20.190">
    <property type="entry name" value="Phosphatidylinositol (PI) phosphodiesterase"/>
    <property type="match status" value="1"/>
</dbReference>
<dbReference type="SUPFAM" id="SSF51695">
    <property type="entry name" value="PLC-like phosphodiesterases"/>
    <property type="match status" value="1"/>
</dbReference>
<evidence type="ECO:0000256" key="6">
    <source>
        <dbReference type="ARBA" id="ARBA00047512"/>
    </source>
</evidence>
<keyword evidence="3" id="KW-0732">Signal</keyword>
<evidence type="ECO:0000313" key="9">
    <source>
        <dbReference type="Proteomes" id="UP001500274"/>
    </source>
</evidence>
<organism evidence="8 9">
    <name type="scientific">Microbacterium binotii</name>
    <dbReference type="NCBI Taxonomy" id="462710"/>
    <lineage>
        <taxon>Bacteria</taxon>
        <taxon>Bacillati</taxon>
        <taxon>Actinomycetota</taxon>
        <taxon>Actinomycetes</taxon>
        <taxon>Micrococcales</taxon>
        <taxon>Microbacteriaceae</taxon>
        <taxon>Microbacterium</taxon>
    </lineage>
</organism>
<gene>
    <name evidence="8" type="ORF">GCM10009862_23120</name>
</gene>
<dbReference type="RefSeq" id="WP_344229647.1">
    <property type="nucleotide sequence ID" value="NZ_BAAARI010000014.1"/>
</dbReference>
<dbReference type="EC" id="3.1.4.46" evidence="2"/>
<proteinExistence type="inferred from homology"/>
<keyword evidence="5" id="KW-0378">Hydrolase</keyword>
<evidence type="ECO:0000313" key="8">
    <source>
        <dbReference type="EMBL" id="GAA2583325.1"/>
    </source>
</evidence>
<evidence type="ECO:0000259" key="7">
    <source>
        <dbReference type="PROSITE" id="PS51704"/>
    </source>
</evidence>
<dbReference type="EMBL" id="BAAARI010000014">
    <property type="protein sequence ID" value="GAA2583325.1"/>
    <property type="molecule type" value="Genomic_DNA"/>
</dbReference>